<comment type="caution">
    <text evidence="2">The sequence shown here is derived from an EMBL/GenBank/DDBJ whole genome shotgun (WGS) entry which is preliminary data.</text>
</comment>
<feature type="region of interest" description="Disordered" evidence="1">
    <location>
        <begin position="1"/>
        <end position="21"/>
    </location>
</feature>
<proteinExistence type="predicted"/>
<evidence type="ECO:0000313" key="3">
    <source>
        <dbReference type="Proteomes" id="UP000619479"/>
    </source>
</evidence>
<reference evidence="2" key="1">
    <citation type="submission" date="2021-01" db="EMBL/GenBank/DDBJ databases">
        <title>Whole genome shotgun sequence of Actinoplanes cyaneus NBRC 14990.</title>
        <authorList>
            <person name="Komaki H."/>
            <person name="Tamura T."/>
        </authorList>
    </citation>
    <scope>NUCLEOTIDE SEQUENCE</scope>
    <source>
        <strain evidence="2">NBRC 14990</strain>
    </source>
</reference>
<dbReference type="AlphaFoldDB" id="A0A919LZ33"/>
<dbReference type="EMBL" id="BOMH01000011">
    <property type="protein sequence ID" value="GID63635.1"/>
    <property type="molecule type" value="Genomic_DNA"/>
</dbReference>
<sequence>MKRQARMRGVRAGDENSRNAADETVQMLRAMTTAPIIGASHQNEDRGTARMRISIITGDPADRGRTWKGLAPRAGARPLGCNDQFMPGGSVARMPRHGAVS</sequence>
<organism evidence="2 3">
    <name type="scientific">Actinoplanes cyaneus</name>
    <dbReference type="NCBI Taxonomy" id="52696"/>
    <lineage>
        <taxon>Bacteria</taxon>
        <taxon>Bacillati</taxon>
        <taxon>Actinomycetota</taxon>
        <taxon>Actinomycetes</taxon>
        <taxon>Micromonosporales</taxon>
        <taxon>Micromonosporaceae</taxon>
        <taxon>Actinoplanes</taxon>
    </lineage>
</organism>
<name>A0A919LZ33_9ACTN</name>
<keyword evidence="3" id="KW-1185">Reference proteome</keyword>
<accession>A0A919LZ33</accession>
<gene>
    <name evidence="2" type="ORF">Acy02nite_15160</name>
</gene>
<evidence type="ECO:0000256" key="1">
    <source>
        <dbReference type="SAM" id="MobiDB-lite"/>
    </source>
</evidence>
<protein>
    <submittedName>
        <fullName evidence="2">Uncharacterized protein</fullName>
    </submittedName>
</protein>
<feature type="compositionally biased region" description="Basic and acidic residues" evidence="1">
    <location>
        <begin position="11"/>
        <end position="21"/>
    </location>
</feature>
<evidence type="ECO:0000313" key="2">
    <source>
        <dbReference type="EMBL" id="GID63635.1"/>
    </source>
</evidence>
<feature type="region of interest" description="Disordered" evidence="1">
    <location>
        <begin position="73"/>
        <end position="101"/>
    </location>
</feature>
<dbReference type="Proteomes" id="UP000619479">
    <property type="component" value="Unassembled WGS sequence"/>
</dbReference>